<accession>A0AAW1FSZ7</accession>
<gene>
    <name evidence="1" type="ORF">VZT92_005113</name>
</gene>
<dbReference type="Proteomes" id="UP001488805">
    <property type="component" value="Unassembled WGS sequence"/>
</dbReference>
<dbReference type="EMBL" id="JBCEZU010000034">
    <property type="protein sequence ID" value="KAK9537503.1"/>
    <property type="molecule type" value="Genomic_DNA"/>
</dbReference>
<comment type="caution">
    <text evidence="1">The sequence shown here is derived from an EMBL/GenBank/DDBJ whole genome shotgun (WGS) entry which is preliminary data.</text>
</comment>
<protein>
    <submittedName>
        <fullName evidence="1">Uncharacterized protein</fullName>
    </submittedName>
</protein>
<sequence>MAYPDGKSCAMVQTLFNVPHASQTVLQFTGDLLNNPSRNPSAIWAKSLHPDHHFFLFVLLAYCPNEELTLLTMATTFQHAPFVERNHASRTFLRYEWDGVPSEAPSSVGSAPFSVRFSEDVEGFYCLLLCLVISI</sequence>
<keyword evidence="2" id="KW-1185">Reference proteome</keyword>
<evidence type="ECO:0000313" key="2">
    <source>
        <dbReference type="Proteomes" id="UP001488805"/>
    </source>
</evidence>
<reference evidence="1 2" key="1">
    <citation type="journal article" date="2024" name="Genome Biol. Evol.">
        <title>Chromosome-level genome assembly of the viviparous eelpout Zoarces viviparus.</title>
        <authorList>
            <person name="Fuhrmann N."/>
            <person name="Brasseur M.V."/>
            <person name="Bakowski C.E."/>
            <person name="Podsiadlowski L."/>
            <person name="Prost S."/>
            <person name="Krehenwinkel H."/>
            <person name="Mayer C."/>
        </authorList>
    </citation>
    <scope>NUCLEOTIDE SEQUENCE [LARGE SCALE GENOMIC DNA]</scope>
    <source>
        <strain evidence="1">NO-MEL_2022_Ind0_liver</strain>
    </source>
</reference>
<evidence type="ECO:0000313" key="1">
    <source>
        <dbReference type="EMBL" id="KAK9537503.1"/>
    </source>
</evidence>
<dbReference type="AlphaFoldDB" id="A0AAW1FSZ7"/>
<name>A0AAW1FSZ7_ZOAVI</name>
<proteinExistence type="predicted"/>
<organism evidence="1 2">
    <name type="scientific">Zoarces viviparus</name>
    <name type="common">Viviparous eelpout</name>
    <name type="synonym">Blennius viviparus</name>
    <dbReference type="NCBI Taxonomy" id="48416"/>
    <lineage>
        <taxon>Eukaryota</taxon>
        <taxon>Metazoa</taxon>
        <taxon>Chordata</taxon>
        <taxon>Craniata</taxon>
        <taxon>Vertebrata</taxon>
        <taxon>Euteleostomi</taxon>
        <taxon>Actinopterygii</taxon>
        <taxon>Neopterygii</taxon>
        <taxon>Teleostei</taxon>
        <taxon>Neoteleostei</taxon>
        <taxon>Acanthomorphata</taxon>
        <taxon>Eupercaria</taxon>
        <taxon>Perciformes</taxon>
        <taxon>Cottioidei</taxon>
        <taxon>Zoarcales</taxon>
        <taxon>Zoarcidae</taxon>
        <taxon>Zoarcinae</taxon>
        <taxon>Zoarces</taxon>
    </lineage>
</organism>